<evidence type="ECO:0000259" key="6">
    <source>
        <dbReference type="Pfam" id="PF16350"/>
    </source>
</evidence>
<dbReference type="InterPro" id="IPR036188">
    <property type="entry name" value="FAD/NAD-bd_sf"/>
</dbReference>
<proteinExistence type="inferred from homology"/>
<dbReference type="EMBL" id="CYSR01000022">
    <property type="protein sequence ID" value="CUI00209.1"/>
    <property type="molecule type" value="Genomic_DNA"/>
</dbReference>
<dbReference type="SUPFAM" id="SSF51905">
    <property type="entry name" value="FAD/NAD(P)-binding domain"/>
    <property type="match status" value="1"/>
</dbReference>
<feature type="domain" description="Aminomethyltransferase C-terminal" evidence="5">
    <location>
        <begin position="737"/>
        <end position="816"/>
    </location>
</feature>
<keyword evidence="7" id="KW-0489">Methyltransferase</keyword>
<dbReference type="Pfam" id="PF01571">
    <property type="entry name" value="GCV_T"/>
    <property type="match status" value="1"/>
</dbReference>
<dbReference type="GO" id="GO:0032259">
    <property type="term" value="P:methylation"/>
    <property type="evidence" value="ECO:0007669"/>
    <property type="project" value="UniProtKB-KW"/>
</dbReference>
<dbReference type="SUPFAM" id="SSF103025">
    <property type="entry name" value="Folate-binding domain"/>
    <property type="match status" value="1"/>
</dbReference>
<dbReference type="PANTHER" id="PTHR43757">
    <property type="entry name" value="AMINOMETHYLTRANSFERASE"/>
    <property type="match status" value="1"/>
</dbReference>
<feature type="domain" description="FAD dependent oxidoreductase" evidence="3">
    <location>
        <begin position="29"/>
        <end position="386"/>
    </location>
</feature>
<evidence type="ECO:0000259" key="5">
    <source>
        <dbReference type="Pfam" id="PF08669"/>
    </source>
</evidence>
<dbReference type="Pfam" id="PF16350">
    <property type="entry name" value="FAO_M"/>
    <property type="match status" value="1"/>
</dbReference>
<comment type="similarity">
    <text evidence="1">Belongs to the GcvT family.</text>
</comment>
<dbReference type="PANTHER" id="PTHR43757:SF2">
    <property type="entry name" value="AMINOMETHYLTRANSFERASE, MITOCHONDRIAL"/>
    <property type="match status" value="1"/>
</dbReference>
<dbReference type="Proteomes" id="UP000051326">
    <property type="component" value="Unassembled WGS sequence"/>
</dbReference>
<dbReference type="Gene3D" id="3.30.1360.120">
    <property type="entry name" value="Probable tRNA modification gtpase trme, domain 1"/>
    <property type="match status" value="1"/>
</dbReference>
<gene>
    <name evidence="7" type="primary">gcvT_10</name>
    <name evidence="7" type="ORF">PHA8399_02335</name>
</gene>
<dbReference type="SUPFAM" id="SSF54373">
    <property type="entry name" value="FAD-linked reductases, C-terminal domain"/>
    <property type="match status" value="1"/>
</dbReference>
<evidence type="ECO:0000313" key="8">
    <source>
        <dbReference type="Proteomes" id="UP000051326"/>
    </source>
</evidence>
<dbReference type="Pfam" id="PF08669">
    <property type="entry name" value="GCV_T_C"/>
    <property type="match status" value="1"/>
</dbReference>
<evidence type="ECO:0000256" key="2">
    <source>
        <dbReference type="ARBA" id="ARBA00023002"/>
    </source>
</evidence>
<protein>
    <submittedName>
        <fullName evidence="7">Aminomethyltransferase</fullName>
        <ecNumber evidence="7">2.1.2.10</ecNumber>
    </submittedName>
</protein>
<name>A0A0P1HA72_9RHOB</name>
<dbReference type="InterPro" id="IPR032503">
    <property type="entry name" value="FAO_M"/>
</dbReference>
<dbReference type="STRING" id="1396826.PHA8399_02335"/>
<dbReference type="EC" id="2.1.2.10" evidence="7"/>
<dbReference type="RefSeq" id="WP_208856295.1">
    <property type="nucleotide sequence ID" value="NZ_CYSR01000022.1"/>
</dbReference>
<dbReference type="Gene3D" id="3.50.50.60">
    <property type="entry name" value="FAD/NAD(P)-binding domain"/>
    <property type="match status" value="1"/>
</dbReference>
<dbReference type="InterPro" id="IPR013977">
    <property type="entry name" value="GcvT_C"/>
</dbReference>
<evidence type="ECO:0000256" key="1">
    <source>
        <dbReference type="ARBA" id="ARBA00008609"/>
    </source>
</evidence>
<dbReference type="GO" id="GO:0004047">
    <property type="term" value="F:aminomethyltransferase activity"/>
    <property type="evidence" value="ECO:0007669"/>
    <property type="project" value="UniProtKB-EC"/>
</dbReference>
<feature type="domain" description="GCVT N-terminal" evidence="4">
    <location>
        <begin position="445"/>
        <end position="719"/>
    </location>
</feature>
<dbReference type="GO" id="GO:0016491">
    <property type="term" value="F:oxidoreductase activity"/>
    <property type="evidence" value="ECO:0007669"/>
    <property type="project" value="UniProtKB-KW"/>
</dbReference>
<dbReference type="InterPro" id="IPR028896">
    <property type="entry name" value="GcvT/YgfZ/DmdA"/>
</dbReference>
<evidence type="ECO:0000313" key="7">
    <source>
        <dbReference type="EMBL" id="CUI00209.1"/>
    </source>
</evidence>
<evidence type="ECO:0000259" key="4">
    <source>
        <dbReference type="Pfam" id="PF01571"/>
    </source>
</evidence>
<organism evidence="7 8">
    <name type="scientific">Leisingera aquaemixtae</name>
    <dbReference type="NCBI Taxonomy" id="1396826"/>
    <lineage>
        <taxon>Bacteria</taxon>
        <taxon>Pseudomonadati</taxon>
        <taxon>Pseudomonadota</taxon>
        <taxon>Alphaproteobacteria</taxon>
        <taxon>Rhodobacterales</taxon>
        <taxon>Roseobacteraceae</taxon>
        <taxon>Leisingera</taxon>
    </lineage>
</organism>
<dbReference type="Gene3D" id="3.30.9.10">
    <property type="entry name" value="D-Amino Acid Oxidase, subunit A, domain 2"/>
    <property type="match status" value="1"/>
</dbReference>
<reference evidence="7 8" key="1">
    <citation type="submission" date="2015-09" db="EMBL/GenBank/DDBJ databases">
        <authorList>
            <consortium name="Swine Surveillance"/>
        </authorList>
    </citation>
    <scope>NUCLEOTIDE SEQUENCE [LARGE SCALE GENOMIC DNA]</scope>
    <source>
        <strain evidence="7 8">CECT 8399</strain>
    </source>
</reference>
<dbReference type="Pfam" id="PF01266">
    <property type="entry name" value="DAO"/>
    <property type="match status" value="1"/>
</dbReference>
<evidence type="ECO:0000259" key="3">
    <source>
        <dbReference type="Pfam" id="PF01266"/>
    </source>
</evidence>
<keyword evidence="7" id="KW-0808">Transferase</keyword>
<dbReference type="InterPro" id="IPR027266">
    <property type="entry name" value="TrmE/GcvT-like"/>
</dbReference>
<dbReference type="AlphaFoldDB" id="A0A0P1HA72"/>
<dbReference type="Gene3D" id="3.30.70.1400">
    <property type="entry name" value="Aminomethyltransferase beta-barrel domains"/>
    <property type="match status" value="1"/>
</dbReference>
<accession>A0A0P1HA72</accession>
<dbReference type="Gene3D" id="2.40.30.110">
    <property type="entry name" value="Aminomethyltransferase beta-barrel domains"/>
    <property type="match status" value="1"/>
</dbReference>
<sequence>MSDNFAQSTLNIHKEESTGDKKLPSHAKAVIIGGGVVGCSILFHLAKFGWKDVVLLERDELTSGSSWHAAGQIHTISSDPNISRLQSYTIDLYKEIEETSGHSVGLHITGGFYLASNKTWYDYLKRERSKARYMGLNQEFISPKEVAERHPLIDPKHYHAALWDDQDGDLDPSGATYAFAKSAKVHGAQYFTHTPVTATTQRADGSWDVTTPRGVINAEHIVNCGGLWAREVGHMQGVNLPVQPMEHHYLITDKIDAVANHPTRLPAGIDYEANIYFRQERQGMLLGTYEPKGTPWKVGGTPWDFGHELLQPDLDRIADRLEMSFERIPAIGEAGIKDMINGPFTFGPDGNPMIGPVPGMKNYWCAVGVMAGFCQGGGVGLTMAEWMIDGEPSIDVWAMDVARFGEFATPDWGTVKSTENYERRFVMTFPNETLPKGRMQKTTALYDRLVAKGARMGQGFGLENALWFADGPEDAHEEPTFERNRSHDYVAREVKAVREAVGGIEVANFAKHEFKGAGARAYLDRVLAGYVPKPGRLTLTPMLTPKGKLYGDLTVACLGEEHFMLFGSGAMQEAHRRWFEKDLPEDVSYQNVSDDWHGIALSGPKSRQLLQRITREDVSAEAFKFRDLRQTFVGGVPVILNRISFSGELGYEIYCKPQYLLRLAESVEEAGADLGYRWYGARALMSMRLEKGWGVWTLDFRPDFDAAESGMEAFINWKKDFVGKAAALKAREAGPSRKLVTMTIGVDGIDVSGDEAILKDGAAVGYISSGGYAHHAQASMAMGYVSAEHAAAGTRLQVEILGEMYDAEVLGAPVYDANGANMRA</sequence>
<keyword evidence="2" id="KW-0560">Oxidoreductase</keyword>
<dbReference type="InterPro" id="IPR029043">
    <property type="entry name" value="GcvT/YgfZ_C"/>
</dbReference>
<dbReference type="InterPro" id="IPR006076">
    <property type="entry name" value="FAD-dep_OxRdtase"/>
</dbReference>
<dbReference type="GO" id="GO:0008168">
    <property type="term" value="F:methyltransferase activity"/>
    <property type="evidence" value="ECO:0007669"/>
    <property type="project" value="UniProtKB-KW"/>
</dbReference>
<dbReference type="InterPro" id="IPR006222">
    <property type="entry name" value="GCVT_N"/>
</dbReference>
<dbReference type="SUPFAM" id="SSF101790">
    <property type="entry name" value="Aminomethyltransferase beta-barrel domain"/>
    <property type="match status" value="1"/>
</dbReference>
<feature type="domain" description="FAD dependent oxidoreductase central" evidence="6">
    <location>
        <begin position="389"/>
        <end position="442"/>
    </location>
</feature>